<reference evidence="10" key="2">
    <citation type="submission" date="2025-08" db="UniProtKB">
        <authorList>
            <consortium name="Ensembl"/>
        </authorList>
    </citation>
    <scope>IDENTIFICATION</scope>
</reference>
<dbReference type="GO" id="GO:0022627">
    <property type="term" value="C:cytosolic small ribosomal subunit"/>
    <property type="evidence" value="ECO:0007669"/>
    <property type="project" value="UniProtKB-ARBA"/>
</dbReference>
<dbReference type="PANTHER" id="PTHR11759">
    <property type="entry name" value="40S RIBOSOMAL PROTEIN S14/30S RIBOSOMAL PROTEIN S11"/>
    <property type="match status" value="1"/>
</dbReference>
<dbReference type="Ensembl" id="ENSCHIT00010018531.1">
    <property type="protein sequence ID" value="ENSCHIP00010013088.1"/>
    <property type="gene ID" value="ENSCHIG00010009697.1"/>
</dbReference>
<evidence type="ECO:0000256" key="2">
    <source>
        <dbReference type="ARBA" id="ARBA00022980"/>
    </source>
</evidence>
<protein>
    <recommendedName>
        <fullName evidence="4">Small ribosomal subunit protein uS11</fullName>
    </recommendedName>
    <alternativeName>
        <fullName evidence="5">40S ribosomal protein S14</fullName>
    </alternativeName>
</protein>
<evidence type="ECO:0000256" key="4">
    <source>
        <dbReference type="ARBA" id="ARBA00035160"/>
    </source>
</evidence>
<evidence type="ECO:0000256" key="8">
    <source>
        <dbReference type="RuleBase" id="RU003629"/>
    </source>
</evidence>
<dbReference type="SUPFAM" id="SSF53137">
    <property type="entry name" value="Translational machinery components"/>
    <property type="match status" value="1"/>
</dbReference>
<evidence type="ECO:0000313" key="10">
    <source>
        <dbReference type="Ensembl" id="ENSCHIP00010013088.1"/>
    </source>
</evidence>
<evidence type="ECO:0000256" key="5">
    <source>
        <dbReference type="ARBA" id="ARBA00044343"/>
    </source>
</evidence>
<comment type="function">
    <text evidence="6">Component of the small ribosomal subunit. The ribosome is a large ribonucleoprotein complex responsible for the synthesis of proteins in the cell. Part of the small subunit (SSU) processome, first precursor of the small eukaryotic ribosomal subunit. During the assembly of the SSU processome in the nucleolus, many ribosome biogenesis factors, an RNA chaperone and ribosomal proteins associate with the nascent pre-rRNA and work in concert to generate RNA folding, modifications, rearrangements and cleavage as well as targeted degradation of pre-ribosomal RNA by the RNA exosome.</text>
</comment>
<evidence type="ECO:0000256" key="9">
    <source>
        <dbReference type="SAM" id="MobiDB-lite"/>
    </source>
</evidence>
<dbReference type="GO" id="GO:0006412">
    <property type="term" value="P:translation"/>
    <property type="evidence" value="ECO:0007669"/>
    <property type="project" value="InterPro"/>
</dbReference>
<comment type="similarity">
    <text evidence="1 8">Belongs to the universal ribosomal protein uS11 family.</text>
</comment>
<dbReference type="AlphaFoldDB" id="A0A8C2P446"/>
<evidence type="ECO:0000256" key="6">
    <source>
        <dbReference type="ARBA" id="ARBA00045441"/>
    </source>
</evidence>
<name>A0A8C2P446_CAPHI</name>
<evidence type="ECO:0000256" key="7">
    <source>
        <dbReference type="ARBA" id="ARBA00046547"/>
    </source>
</evidence>
<keyword evidence="2 8" id="KW-0689">Ribosomal protein</keyword>
<dbReference type="InterPro" id="IPR018102">
    <property type="entry name" value="Ribosomal_uS11_CS"/>
</dbReference>
<dbReference type="InterPro" id="IPR036967">
    <property type="entry name" value="Ribosomal_uS11_sf"/>
</dbReference>
<reference evidence="10" key="1">
    <citation type="submission" date="2019-03" db="EMBL/GenBank/DDBJ databases">
        <title>Genome sequencing and reference-guided assembly of Black Bengal Goat (Capra hircus).</title>
        <authorList>
            <person name="Siddiki A.Z."/>
            <person name="Baten A."/>
            <person name="Billah M."/>
            <person name="Alam M.A.U."/>
            <person name="Shawrob K.S.M."/>
            <person name="Saha S."/>
            <person name="Chowdhury M."/>
            <person name="Rahman A.H."/>
            <person name="Stear M."/>
            <person name="Miah G."/>
            <person name="Das G.B."/>
            <person name="Hossain M.M."/>
            <person name="Kumkum M."/>
            <person name="Islam M.S."/>
            <person name="Mollah A.M."/>
            <person name="Ahsan A."/>
            <person name="Tusar F."/>
            <person name="Khan M.K.I."/>
        </authorList>
    </citation>
    <scope>NUCLEOTIDE SEQUENCE [LARGE SCALE GENOMIC DNA]</scope>
</reference>
<dbReference type="PIRSF" id="PIRSF002131">
    <property type="entry name" value="Ribosomal_S11"/>
    <property type="match status" value="1"/>
</dbReference>
<dbReference type="FunFam" id="3.30.420.80:FF:000018">
    <property type="entry name" value="40S ribosomal protein S14"/>
    <property type="match status" value="1"/>
</dbReference>
<proteinExistence type="inferred from homology"/>
<dbReference type="PROSITE" id="PS00054">
    <property type="entry name" value="RIBOSOMAL_S11"/>
    <property type="match status" value="1"/>
</dbReference>
<accession>A0A8C2P446</accession>
<evidence type="ECO:0000256" key="1">
    <source>
        <dbReference type="ARBA" id="ARBA00006194"/>
    </source>
</evidence>
<evidence type="ECO:0000256" key="3">
    <source>
        <dbReference type="ARBA" id="ARBA00023274"/>
    </source>
</evidence>
<comment type="subunit">
    <text evidence="7">Component of the small ribosomal subunit. Part of the small subunit (SSU) processome, composed of more than 70 proteins and the RNA chaperone small nucleolar RNA (snoRNA) U3.</text>
</comment>
<feature type="region of interest" description="Disordered" evidence="9">
    <location>
        <begin position="121"/>
        <end position="142"/>
    </location>
</feature>
<keyword evidence="3 8" id="KW-0687">Ribonucleoprotein</keyword>
<dbReference type="Pfam" id="PF00411">
    <property type="entry name" value="Ribosomal_S11"/>
    <property type="match status" value="1"/>
</dbReference>
<organism evidence="10">
    <name type="scientific">Capra hircus</name>
    <name type="common">Goat</name>
    <dbReference type="NCBI Taxonomy" id="9925"/>
    <lineage>
        <taxon>Eukaryota</taxon>
        <taxon>Metazoa</taxon>
        <taxon>Chordata</taxon>
        <taxon>Craniata</taxon>
        <taxon>Vertebrata</taxon>
        <taxon>Euteleostomi</taxon>
        <taxon>Mammalia</taxon>
        <taxon>Eutheria</taxon>
        <taxon>Laurasiatheria</taxon>
        <taxon>Artiodactyla</taxon>
        <taxon>Ruminantia</taxon>
        <taxon>Pecora</taxon>
        <taxon>Bovidae</taxon>
        <taxon>Caprinae</taxon>
        <taxon>Capra</taxon>
    </lineage>
</organism>
<sequence>RRHAEITALKGKEKKEEKVISLGLQVAEGENVFGVCCTFAHFSDTFVHVTDLAGKETICYESLPSAAMLAAQDVQCKELGITALHIKLQAAGGNTTKTPEPGAQSALGALARSGMEIGWIEDVTPNPSDSTRGKWGHRGHYL</sequence>
<dbReference type="Gene3D" id="3.30.420.80">
    <property type="entry name" value="Ribosomal protein S11"/>
    <property type="match status" value="1"/>
</dbReference>
<dbReference type="GO" id="GO:0003735">
    <property type="term" value="F:structural constituent of ribosome"/>
    <property type="evidence" value="ECO:0007669"/>
    <property type="project" value="InterPro"/>
</dbReference>
<dbReference type="InterPro" id="IPR001971">
    <property type="entry name" value="Ribosomal_uS11"/>
</dbReference>